<proteinExistence type="predicted"/>
<evidence type="ECO:0000256" key="1">
    <source>
        <dbReference type="SAM" id="MobiDB-lite"/>
    </source>
</evidence>
<comment type="caution">
    <text evidence="2">The sequence shown here is derived from an EMBL/GenBank/DDBJ whole genome shotgun (WGS) entry which is preliminary data.</text>
</comment>
<evidence type="ECO:0000313" key="3">
    <source>
        <dbReference type="Proteomes" id="UP001261125"/>
    </source>
</evidence>
<dbReference type="Proteomes" id="UP001261125">
    <property type="component" value="Unassembled WGS sequence"/>
</dbReference>
<organism evidence="2 3">
    <name type="scientific">Microbacterium phycohabitans</name>
    <dbReference type="NCBI Taxonomy" id="3075993"/>
    <lineage>
        <taxon>Bacteria</taxon>
        <taxon>Bacillati</taxon>
        <taxon>Actinomycetota</taxon>
        <taxon>Actinomycetes</taxon>
        <taxon>Micrococcales</taxon>
        <taxon>Microbacteriaceae</taxon>
        <taxon>Microbacterium</taxon>
    </lineage>
</organism>
<feature type="region of interest" description="Disordered" evidence="1">
    <location>
        <begin position="40"/>
        <end position="59"/>
    </location>
</feature>
<dbReference type="RefSeq" id="WP_316005055.1">
    <property type="nucleotide sequence ID" value="NZ_JAWDIT010000005.1"/>
</dbReference>
<keyword evidence="3" id="KW-1185">Reference proteome</keyword>
<name>A0ABU3SQ16_9MICO</name>
<protein>
    <submittedName>
        <fullName evidence="2">Uncharacterized protein</fullName>
    </submittedName>
</protein>
<reference evidence="2 3" key="1">
    <citation type="submission" date="2023-09" db="EMBL/GenBank/DDBJ databases">
        <title>Microbacterium fusihabitans sp. nov., Microbacterium phycihabitans sp. nov., and Microbacterium cervinum sp. nov., isolated from dried seaweeds of beach.</title>
        <authorList>
            <person name="Lee S.D."/>
        </authorList>
    </citation>
    <scope>NUCLEOTIDE SEQUENCE [LARGE SCALE GENOMIC DNA]</scope>
    <source>
        <strain evidence="2 3">KSW2-29</strain>
    </source>
</reference>
<dbReference type="EMBL" id="JAWDIT010000005">
    <property type="protein sequence ID" value="MDU0346810.1"/>
    <property type="molecule type" value="Genomic_DNA"/>
</dbReference>
<accession>A0ABU3SQ16</accession>
<evidence type="ECO:0000313" key="2">
    <source>
        <dbReference type="EMBL" id="MDU0346810.1"/>
    </source>
</evidence>
<sequence>MTKKVSILGRIREYFLGAPSHDQSEDARRSMNHQSETAYYAGEAVKNGTGTSGGAQFTP</sequence>
<gene>
    <name evidence="2" type="ORF">RWH44_14005</name>
</gene>